<organism evidence="10 11">
    <name type="scientific">Novosphingobium silvae</name>
    <dbReference type="NCBI Taxonomy" id="2692619"/>
    <lineage>
        <taxon>Bacteria</taxon>
        <taxon>Pseudomonadati</taxon>
        <taxon>Pseudomonadota</taxon>
        <taxon>Alphaproteobacteria</taxon>
        <taxon>Sphingomonadales</taxon>
        <taxon>Sphingomonadaceae</taxon>
        <taxon>Novosphingobium</taxon>
    </lineage>
</organism>
<gene>
    <name evidence="10" type="ORF">GR702_16125</name>
</gene>
<dbReference type="GO" id="GO:0005886">
    <property type="term" value="C:plasma membrane"/>
    <property type="evidence" value="ECO:0007669"/>
    <property type="project" value="UniProtKB-SubCell"/>
</dbReference>
<evidence type="ECO:0000313" key="10">
    <source>
        <dbReference type="EMBL" id="MYL99296.1"/>
    </source>
</evidence>
<dbReference type="AlphaFoldDB" id="A0A7X4GIJ7"/>
<keyword evidence="11" id="KW-1185">Reference proteome</keyword>
<evidence type="ECO:0000256" key="9">
    <source>
        <dbReference type="SAM" id="Phobius"/>
    </source>
</evidence>
<name>A0A7X4GIJ7_9SPHN</name>
<evidence type="ECO:0000313" key="11">
    <source>
        <dbReference type="Proteomes" id="UP000465810"/>
    </source>
</evidence>
<keyword evidence="5 9" id="KW-1133">Transmembrane helix</keyword>
<keyword evidence="10" id="KW-0282">Flagellum</keyword>
<protein>
    <submittedName>
        <fullName evidence="10">Flagellar biogenesis protein</fullName>
    </submittedName>
</protein>
<evidence type="ECO:0000256" key="2">
    <source>
        <dbReference type="ARBA" id="ARBA00004236"/>
    </source>
</evidence>
<evidence type="ECO:0000256" key="4">
    <source>
        <dbReference type="ARBA" id="ARBA00022692"/>
    </source>
</evidence>
<dbReference type="InterPro" id="IPR022781">
    <property type="entry name" value="Flagellar_biosynth_FliO"/>
</dbReference>
<dbReference type="PANTHER" id="PTHR38766">
    <property type="entry name" value="FLAGELLAR PROTEIN FLIO"/>
    <property type="match status" value="1"/>
</dbReference>
<evidence type="ECO:0000256" key="5">
    <source>
        <dbReference type="ARBA" id="ARBA00022989"/>
    </source>
</evidence>
<dbReference type="Pfam" id="PF04347">
    <property type="entry name" value="FliO"/>
    <property type="match status" value="1"/>
</dbReference>
<dbReference type="GO" id="GO:0044781">
    <property type="term" value="P:bacterial-type flagellum organization"/>
    <property type="evidence" value="ECO:0007669"/>
    <property type="project" value="InterPro"/>
</dbReference>
<accession>A0A7X4GIJ7</accession>
<dbReference type="GO" id="GO:0009425">
    <property type="term" value="C:bacterial-type flagellum basal body"/>
    <property type="evidence" value="ECO:0007669"/>
    <property type="project" value="UniProtKB-SubCell"/>
</dbReference>
<comment type="subcellular location">
    <subcellularLocation>
        <location evidence="1">Bacterial flagellum basal body</location>
    </subcellularLocation>
    <subcellularLocation>
        <location evidence="2">Cell membrane</location>
    </subcellularLocation>
</comment>
<evidence type="ECO:0000256" key="7">
    <source>
        <dbReference type="ARBA" id="ARBA00023143"/>
    </source>
</evidence>
<dbReference type="InterPro" id="IPR052205">
    <property type="entry name" value="FliO/MopB"/>
</dbReference>
<evidence type="ECO:0000256" key="1">
    <source>
        <dbReference type="ARBA" id="ARBA00004117"/>
    </source>
</evidence>
<evidence type="ECO:0000256" key="3">
    <source>
        <dbReference type="ARBA" id="ARBA00022475"/>
    </source>
</evidence>
<sequence>MDALSLLRMLGALGLVLGILVGALWLVRRYDLTLPREWLERLGSSAPERRLQVVERLAIDQRRSVVLLRRDDREFSVMVGPEGVVLLDSSAAPAGRTVGAPSPEAFPTASRIEPTSAKPALQESFASKIPVLPDIWFSHEPAPDRTRDAGGFH</sequence>
<comment type="caution">
    <text evidence="10">The sequence shown here is derived from an EMBL/GenBank/DDBJ whole genome shotgun (WGS) entry which is preliminary data.</text>
</comment>
<dbReference type="PANTHER" id="PTHR38766:SF1">
    <property type="entry name" value="FLAGELLAR PROTEIN FLIO"/>
    <property type="match status" value="1"/>
</dbReference>
<dbReference type="EMBL" id="WVTD01000013">
    <property type="protein sequence ID" value="MYL99296.1"/>
    <property type="molecule type" value="Genomic_DNA"/>
</dbReference>
<evidence type="ECO:0000256" key="8">
    <source>
        <dbReference type="ARBA" id="ARBA00037937"/>
    </source>
</evidence>
<keyword evidence="6 9" id="KW-0472">Membrane</keyword>
<dbReference type="RefSeq" id="WP_160986796.1">
    <property type="nucleotide sequence ID" value="NZ_WVTD01000013.1"/>
</dbReference>
<evidence type="ECO:0000256" key="6">
    <source>
        <dbReference type="ARBA" id="ARBA00023136"/>
    </source>
</evidence>
<reference evidence="10 11" key="1">
    <citation type="submission" date="2019-12" db="EMBL/GenBank/DDBJ databases">
        <authorList>
            <person name="Feng G."/>
            <person name="Zhu H."/>
        </authorList>
    </citation>
    <scope>NUCLEOTIDE SEQUENCE [LARGE SCALE GENOMIC DNA]</scope>
    <source>
        <strain evidence="10 11">FGD1</strain>
    </source>
</reference>
<keyword evidence="7" id="KW-0975">Bacterial flagellum</keyword>
<keyword evidence="3" id="KW-1003">Cell membrane</keyword>
<keyword evidence="10" id="KW-0966">Cell projection</keyword>
<feature type="transmembrane region" description="Helical" evidence="9">
    <location>
        <begin position="6"/>
        <end position="27"/>
    </location>
</feature>
<keyword evidence="4 9" id="KW-0812">Transmembrane</keyword>
<keyword evidence="10" id="KW-0969">Cilium</keyword>
<comment type="similarity">
    <text evidence="8">Belongs to the FliO/MopB family.</text>
</comment>
<dbReference type="Proteomes" id="UP000465810">
    <property type="component" value="Unassembled WGS sequence"/>
</dbReference>
<proteinExistence type="inferred from homology"/>